<evidence type="ECO:0000313" key="6">
    <source>
        <dbReference type="Proteomes" id="UP001500843"/>
    </source>
</evidence>
<sequence length="334" mass="36693">MLTLSGLDKVYRTGTFGTSDLHAVRQVSLDVQRGEVVSLIGESGSGKSTIGKMVLHLLSSTGGTITFDGRDVTKLGFRARRDYYRKVQGVFQDPFSSFNPIYKVDRTFETLRRSYFPRVSSASWREKLDDALAAVTLEPGDILGKYPHQLSGGQLQRLLIARALLLDIELLVADEIISMLDASTRIDVLNLLGELKGRGLGILFVTHDLSLGNYVSDRVVILYKGRVVERGDTSAVFDDPLHPYTRDLLASVPHLDRTWEEVEAQEAERTRRLAGRCLYHEDITAQGRSLGDEAEAVGGVPNGLGLVEHAPGHFVGCFRKAAEEECPAGPAVKP</sequence>
<proteinExistence type="predicted"/>
<gene>
    <name evidence="5" type="ORF">GCM10023198_03090</name>
</gene>
<feature type="domain" description="ABC transporter" evidence="4">
    <location>
        <begin position="5"/>
        <end position="249"/>
    </location>
</feature>
<reference evidence="6" key="1">
    <citation type="journal article" date="2019" name="Int. J. Syst. Evol. Microbiol.">
        <title>The Global Catalogue of Microorganisms (GCM) 10K type strain sequencing project: providing services to taxonomists for standard genome sequencing and annotation.</title>
        <authorList>
            <consortium name="The Broad Institute Genomics Platform"/>
            <consortium name="The Broad Institute Genome Sequencing Center for Infectious Disease"/>
            <person name="Wu L."/>
            <person name="Ma J."/>
        </authorList>
    </citation>
    <scope>NUCLEOTIDE SEQUENCE [LARGE SCALE GENOMIC DNA]</scope>
    <source>
        <strain evidence="6">JCM 17975</strain>
    </source>
</reference>
<accession>A0ABP8WHG4</accession>
<dbReference type="PANTHER" id="PTHR43230:SF3">
    <property type="entry name" value="ABC-TYPE DIPEPTIDE_OLIGOPEPTIDE TRANSPORT SYSTEM, ATPASE COMPONENT"/>
    <property type="match status" value="1"/>
</dbReference>
<dbReference type="InterPro" id="IPR003439">
    <property type="entry name" value="ABC_transporter-like_ATP-bd"/>
</dbReference>
<dbReference type="PROSITE" id="PS00211">
    <property type="entry name" value="ABC_TRANSPORTER_1"/>
    <property type="match status" value="1"/>
</dbReference>
<dbReference type="InterPro" id="IPR017871">
    <property type="entry name" value="ABC_transporter-like_CS"/>
</dbReference>
<name>A0ABP8WHG4_9MICO</name>
<evidence type="ECO:0000256" key="1">
    <source>
        <dbReference type="ARBA" id="ARBA00022448"/>
    </source>
</evidence>
<keyword evidence="2" id="KW-0547">Nucleotide-binding</keyword>
<dbReference type="GO" id="GO:0005524">
    <property type="term" value="F:ATP binding"/>
    <property type="evidence" value="ECO:0007669"/>
    <property type="project" value="UniProtKB-KW"/>
</dbReference>
<evidence type="ECO:0000259" key="4">
    <source>
        <dbReference type="PROSITE" id="PS50893"/>
    </source>
</evidence>
<evidence type="ECO:0000256" key="2">
    <source>
        <dbReference type="ARBA" id="ARBA00022741"/>
    </source>
</evidence>
<comment type="caution">
    <text evidence="5">The sequence shown here is derived from an EMBL/GenBank/DDBJ whole genome shotgun (WGS) entry which is preliminary data.</text>
</comment>
<dbReference type="EMBL" id="BAABHM010000002">
    <property type="protein sequence ID" value="GAA4688088.1"/>
    <property type="molecule type" value="Genomic_DNA"/>
</dbReference>
<protein>
    <submittedName>
        <fullName evidence="5">ABC transporter ATP-binding protein</fullName>
    </submittedName>
</protein>
<keyword evidence="1" id="KW-0813">Transport</keyword>
<dbReference type="Pfam" id="PF00005">
    <property type="entry name" value="ABC_tran"/>
    <property type="match status" value="1"/>
</dbReference>
<evidence type="ECO:0000256" key="3">
    <source>
        <dbReference type="ARBA" id="ARBA00022840"/>
    </source>
</evidence>
<dbReference type="InterPro" id="IPR003593">
    <property type="entry name" value="AAA+_ATPase"/>
</dbReference>
<dbReference type="InterPro" id="IPR013563">
    <property type="entry name" value="Oligopep_ABC_C"/>
</dbReference>
<dbReference type="Gene3D" id="3.40.50.300">
    <property type="entry name" value="P-loop containing nucleotide triphosphate hydrolases"/>
    <property type="match status" value="1"/>
</dbReference>
<keyword evidence="3 5" id="KW-0067">ATP-binding</keyword>
<dbReference type="PROSITE" id="PS50893">
    <property type="entry name" value="ABC_TRANSPORTER_2"/>
    <property type="match status" value="1"/>
</dbReference>
<dbReference type="SUPFAM" id="SSF52540">
    <property type="entry name" value="P-loop containing nucleoside triphosphate hydrolases"/>
    <property type="match status" value="1"/>
</dbReference>
<dbReference type="SMART" id="SM00382">
    <property type="entry name" value="AAA"/>
    <property type="match status" value="1"/>
</dbReference>
<dbReference type="RefSeq" id="WP_253877221.1">
    <property type="nucleotide sequence ID" value="NZ_BAABHM010000002.1"/>
</dbReference>
<evidence type="ECO:0000313" key="5">
    <source>
        <dbReference type="EMBL" id="GAA4688088.1"/>
    </source>
</evidence>
<dbReference type="PANTHER" id="PTHR43230">
    <property type="entry name" value="ABC-TYPE DIPEPTIDE/OLIGOPEPTIDE TRANSPORT SYSTEM, ATPASE COMPONENT"/>
    <property type="match status" value="1"/>
</dbReference>
<dbReference type="InterPro" id="IPR027417">
    <property type="entry name" value="P-loop_NTPase"/>
</dbReference>
<dbReference type="CDD" id="cd03257">
    <property type="entry name" value="ABC_NikE_OppD_transporters"/>
    <property type="match status" value="1"/>
</dbReference>
<keyword evidence="6" id="KW-1185">Reference proteome</keyword>
<dbReference type="Proteomes" id="UP001500843">
    <property type="component" value="Unassembled WGS sequence"/>
</dbReference>
<organism evidence="5 6">
    <name type="scientific">Promicromonospora umidemergens</name>
    <dbReference type="NCBI Taxonomy" id="629679"/>
    <lineage>
        <taxon>Bacteria</taxon>
        <taxon>Bacillati</taxon>
        <taxon>Actinomycetota</taxon>
        <taxon>Actinomycetes</taxon>
        <taxon>Micrococcales</taxon>
        <taxon>Promicromonosporaceae</taxon>
        <taxon>Promicromonospora</taxon>
    </lineage>
</organism>
<dbReference type="Pfam" id="PF08352">
    <property type="entry name" value="oligo_HPY"/>
    <property type="match status" value="1"/>
</dbReference>